<dbReference type="RefSeq" id="WP_118199290.1">
    <property type="nucleotide sequence ID" value="NZ_QRHO01000018.1"/>
</dbReference>
<dbReference type="AlphaFoldDB" id="A0A414QMI1"/>
<evidence type="ECO:0000313" key="2">
    <source>
        <dbReference type="Proteomes" id="UP000284579"/>
    </source>
</evidence>
<protein>
    <submittedName>
        <fullName evidence="1">Uncharacterized protein</fullName>
    </submittedName>
</protein>
<proteinExistence type="predicted"/>
<reference evidence="1 2" key="1">
    <citation type="submission" date="2018-08" db="EMBL/GenBank/DDBJ databases">
        <title>A genome reference for cultivated species of the human gut microbiota.</title>
        <authorList>
            <person name="Zou Y."/>
            <person name="Xue W."/>
            <person name="Luo G."/>
        </authorList>
    </citation>
    <scope>NUCLEOTIDE SEQUENCE [LARGE SCALE GENOMIC DNA]</scope>
    <source>
        <strain evidence="1 2">AM23-3</strain>
    </source>
</reference>
<comment type="caution">
    <text evidence="1">The sequence shown here is derived from an EMBL/GenBank/DDBJ whole genome shotgun (WGS) entry which is preliminary data.</text>
</comment>
<evidence type="ECO:0000313" key="1">
    <source>
        <dbReference type="EMBL" id="RHF81995.1"/>
    </source>
</evidence>
<sequence length="191" mass="22185">MKYKVGDKVRIRKDLVMGGNYGDSVAVDDMVDMGGNVVTIERAGNLGYYIEEDPDGYCWTDEMFEPVEEMSAIEALYILAEICMKQYTCSKCPIQCIDRQKTCVSIRKENPTDVVKVLEQWKADHEKKEIEVEFAYVVRVIEDTGKVKRCVYEEDVTEVKEEAMKRVLKEYCKEHEGKLFTVYEEICRVKE</sequence>
<gene>
    <name evidence="1" type="ORF">DW656_11965</name>
</gene>
<dbReference type="Proteomes" id="UP000284579">
    <property type="component" value="Unassembled WGS sequence"/>
</dbReference>
<name>A0A414QMI1_9FIRM</name>
<organism evidence="1 2">
    <name type="scientific">Coprococcus comes</name>
    <dbReference type="NCBI Taxonomy" id="410072"/>
    <lineage>
        <taxon>Bacteria</taxon>
        <taxon>Bacillati</taxon>
        <taxon>Bacillota</taxon>
        <taxon>Clostridia</taxon>
        <taxon>Lachnospirales</taxon>
        <taxon>Lachnospiraceae</taxon>
        <taxon>Coprococcus</taxon>
    </lineage>
</organism>
<accession>A0A414QMI1</accession>
<dbReference type="EMBL" id="QRHO01000018">
    <property type="protein sequence ID" value="RHF81995.1"/>
    <property type="molecule type" value="Genomic_DNA"/>
</dbReference>